<feature type="region of interest" description="Disordered" evidence="4">
    <location>
        <begin position="1"/>
        <end position="79"/>
    </location>
</feature>
<dbReference type="GO" id="GO:0043332">
    <property type="term" value="C:mating projection tip"/>
    <property type="evidence" value="ECO:0007669"/>
    <property type="project" value="TreeGrafter"/>
</dbReference>
<evidence type="ECO:0000256" key="3">
    <source>
        <dbReference type="ARBA" id="ARBA00023212"/>
    </source>
</evidence>
<comment type="subcellular location">
    <subcellularLocation>
        <location evidence="1">Cytoplasm</location>
        <location evidence="1">Cytoskeleton</location>
    </subcellularLocation>
</comment>
<dbReference type="InterPro" id="IPR036534">
    <property type="entry name" value="GAR_dom_sf"/>
</dbReference>
<dbReference type="InParanoid" id="A0A165PVQ1"/>
<keyword evidence="7" id="KW-1185">Reference proteome</keyword>
<dbReference type="GO" id="GO:0030473">
    <property type="term" value="P:nuclear migration along microtubule"/>
    <property type="evidence" value="ECO:0007669"/>
    <property type="project" value="TreeGrafter"/>
</dbReference>
<proteinExistence type="predicted"/>
<feature type="compositionally biased region" description="Polar residues" evidence="4">
    <location>
        <begin position="460"/>
        <end position="469"/>
    </location>
</feature>
<feature type="compositionally biased region" description="Polar residues" evidence="4">
    <location>
        <begin position="351"/>
        <end position="361"/>
    </location>
</feature>
<dbReference type="InterPro" id="IPR003108">
    <property type="entry name" value="GAR_dom"/>
</dbReference>
<feature type="compositionally biased region" description="Low complexity" evidence="4">
    <location>
        <begin position="526"/>
        <end position="551"/>
    </location>
</feature>
<dbReference type="OrthoDB" id="5559380at2759"/>
<feature type="compositionally biased region" description="Polar residues" evidence="4">
    <location>
        <begin position="673"/>
        <end position="684"/>
    </location>
</feature>
<name>A0A165PVQ1_9AGAM</name>
<dbReference type="STRING" id="1314782.A0A165PVQ1"/>
<feature type="compositionally biased region" description="Low complexity" evidence="4">
    <location>
        <begin position="650"/>
        <end position="672"/>
    </location>
</feature>
<feature type="region of interest" description="Disordered" evidence="4">
    <location>
        <begin position="707"/>
        <end position="744"/>
    </location>
</feature>
<dbReference type="SUPFAM" id="SSF143575">
    <property type="entry name" value="GAS2 domain-like"/>
    <property type="match status" value="1"/>
</dbReference>
<evidence type="ECO:0000256" key="1">
    <source>
        <dbReference type="ARBA" id="ARBA00004245"/>
    </source>
</evidence>
<dbReference type="GO" id="GO:0005938">
    <property type="term" value="C:cell cortex"/>
    <property type="evidence" value="ECO:0007669"/>
    <property type="project" value="TreeGrafter"/>
</dbReference>
<evidence type="ECO:0000313" key="6">
    <source>
        <dbReference type="EMBL" id="KZT21558.1"/>
    </source>
</evidence>
<sequence>MVSSEASSISSSRRLSSTSFDGNASQSSLNLSPSPSVSGGSSGGSSAVSSTVSLNDDDVENDTITSPHGFGSHKGKQKSQDDLQLLTVSTNMTELSFGISDIQTRIFEIQELRHKSQSSGETRIIDEALMALDERLEAVARGVKAVTDSLQPASEKTPTQSQTDNSTLGNGRVSNDEETMLIRKHAMLLGEWDTVQSEIDVLREELKEDKWLTVFRTATEQAEGMMTSLEKVVNRCQNFVWQVHRQGPDEFPSQTTQASGSTIGSLNFETYAKLMESFEAKKKHYMPATTKVLSIIDKGVQDRVTKNGECLRRHAECIQRWRNLRERITRTEADMENVRKLLLTSDLAPSESGSSNASKNFLVTPPDVPSKFRAPSVASTLSRSVSPIRRFAKKITAGRRTPAPAFSPALPPKVVSRTSSTEQAQTMRKKRSSLFPFKASQPSSPMSPVTPERPAHKHTQSLTPESSPSSRKDTLTLKHRPAWNSSTRIEAEDRSGTLTMRPKRLSTAGMYETASNGASPYKRSLSRSSMTSSRPWSPVTSSISTAASSNPSLPPIYRPPSRAQTPGMPLSPRSRPRTPGSYIPVPVTKPHLRSRSEAGWYHDAEESQSSLLQRAFSPPVSTSTSLSSLYFQRSQTPDAESHIPPPRPPSRSMIPVPSLSFSSPSRPGSTMSNYRPESSMSFRTSAMRAQTPEFTLRQRAAQIPFYQGPRTASTPRPSLPAKLPPSSFKDNVPRSASRAGASTPSLDGNLIHTYVPANPKDPLDAEVANIVNSIPHGLLVERVDPPLRNIPKEGEEVKAQYAFSNSLARKVINCRLTYTTRNGVPNKRVMCRVGGGWQDLQLYMLNRQAGL</sequence>
<feature type="region of interest" description="Disordered" evidence="4">
    <location>
        <begin position="149"/>
        <end position="174"/>
    </location>
</feature>
<dbReference type="AlphaFoldDB" id="A0A165PVQ1"/>
<accession>A0A165PVQ1</accession>
<evidence type="ECO:0000256" key="2">
    <source>
        <dbReference type="ARBA" id="ARBA00022490"/>
    </source>
</evidence>
<feature type="domain" description="GAR" evidence="5">
    <location>
        <begin position="758"/>
        <end position="851"/>
    </location>
</feature>
<dbReference type="GO" id="GO:0005816">
    <property type="term" value="C:spindle pole body"/>
    <property type="evidence" value="ECO:0007669"/>
    <property type="project" value="TreeGrafter"/>
</dbReference>
<dbReference type="GO" id="GO:0008017">
    <property type="term" value="F:microtubule binding"/>
    <property type="evidence" value="ECO:0007669"/>
    <property type="project" value="InterPro"/>
</dbReference>
<reference evidence="6 7" key="1">
    <citation type="journal article" date="2016" name="Mol. Biol. Evol.">
        <title>Comparative Genomics of Early-Diverging Mushroom-Forming Fungi Provides Insights into the Origins of Lignocellulose Decay Capabilities.</title>
        <authorList>
            <person name="Nagy L.G."/>
            <person name="Riley R."/>
            <person name="Tritt A."/>
            <person name="Adam C."/>
            <person name="Daum C."/>
            <person name="Floudas D."/>
            <person name="Sun H."/>
            <person name="Yadav J.S."/>
            <person name="Pangilinan J."/>
            <person name="Larsson K.H."/>
            <person name="Matsuura K."/>
            <person name="Barry K."/>
            <person name="Labutti K."/>
            <person name="Kuo R."/>
            <person name="Ohm R.A."/>
            <person name="Bhattacharya S.S."/>
            <person name="Shirouzu T."/>
            <person name="Yoshinaga Y."/>
            <person name="Martin F.M."/>
            <person name="Grigoriev I.V."/>
            <person name="Hibbett D.S."/>
        </authorList>
    </citation>
    <scope>NUCLEOTIDE SEQUENCE [LARGE SCALE GENOMIC DNA]</scope>
    <source>
        <strain evidence="6 7">HHB14362 ss-1</strain>
    </source>
</reference>
<dbReference type="PANTHER" id="PTHR37271">
    <property type="entry name" value="KARYOGAMY PROTEIN KAR9"/>
    <property type="match status" value="1"/>
</dbReference>
<dbReference type="Pfam" id="PF08580">
    <property type="entry name" value="KAR9"/>
    <property type="match status" value="1"/>
</dbReference>
<dbReference type="PANTHER" id="PTHR37271:SF1">
    <property type="entry name" value="KARYOGAMY PROTEIN KAR9"/>
    <property type="match status" value="1"/>
</dbReference>
<dbReference type="PROSITE" id="PS51460">
    <property type="entry name" value="GAR"/>
    <property type="match status" value="1"/>
</dbReference>
<feature type="compositionally biased region" description="Low complexity" evidence="4">
    <location>
        <begin position="1"/>
        <end position="50"/>
    </location>
</feature>
<feature type="region of interest" description="Disordered" evidence="4">
    <location>
        <begin position="394"/>
        <end position="589"/>
    </location>
</feature>
<dbReference type="EMBL" id="KV425605">
    <property type="protein sequence ID" value="KZT21558.1"/>
    <property type="molecule type" value="Genomic_DNA"/>
</dbReference>
<feature type="region of interest" description="Disordered" evidence="4">
    <location>
        <begin position="632"/>
        <end position="684"/>
    </location>
</feature>
<gene>
    <name evidence="6" type="ORF">NEOLEDRAFT_1222574</name>
</gene>
<dbReference type="Proteomes" id="UP000076761">
    <property type="component" value="Unassembled WGS sequence"/>
</dbReference>
<keyword evidence="2" id="KW-0963">Cytoplasm</keyword>
<keyword evidence="3" id="KW-0206">Cytoskeleton</keyword>
<feature type="region of interest" description="Disordered" evidence="4">
    <location>
        <begin position="348"/>
        <end position="379"/>
    </location>
</feature>
<organism evidence="6 7">
    <name type="scientific">Neolentinus lepideus HHB14362 ss-1</name>
    <dbReference type="NCBI Taxonomy" id="1314782"/>
    <lineage>
        <taxon>Eukaryota</taxon>
        <taxon>Fungi</taxon>
        <taxon>Dikarya</taxon>
        <taxon>Basidiomycota</taxon>
        <taxon>Agaricomycotina</taxon>
        <taxon>Agaricomycetes</taxon>
        <taxon>Gloeophyllales</taxon>
        <taxon>Gloeophyllaceae</taxon>
        <taxon>Neolentinus</taxon>
    </lineage>
</organism>
<protein>
    <recommendedName>
        <fullName evidence="5">GAR domain-containing protein</fullName>
    </recommendedName>
</protein>
<dbReference type="InterPro" id="IPR013889">
    <property type="entry name" value="Karyogamy_KAR9"/>
</dbReference>
<dbReference type="GO" id="GO:0051293">
    <property type="term" value="P:establishment of spindle localization"/>
    <property type="evidence" value="ECO:0007669"/>
    <property type="project" value="TreeGrafter"/>
</dbReference>
<evidence type="ECO:0000313" key="7">
    <source>
        <dbReference type="Proteomes" id="UP000076761"/>
    </source>
</evidence>
<feature type="compositionally biased region" description="Polar residues" evidence="4">
    <location>
        <begin position="149"/>
        <end position="173"/>
    </location>
</feature>
<evidence type="ECO:0000259" key="5">
    <source>
        <dbReference type="PROSITE" id="PS51460"/>
    </source>
</evidence>
<evidence type="ECO:0000256" key="4">
    <source>
        <dbReference type="SAM" id="MobiDB-lite"/>
    </source>
</evidence>
<feature type="compositionally biased region" description="Polar residues" evidence="4">
    <location>
        <begin position="416"/>
        <end position="426"/>
    </location>
</feature>
<dbReference type="Pfam" id="PF02187">
    <property type="entry name" value="GAS2"/>
    <property type="match status" value="1"/>
</dbReference>